<keyword evidence="3" id="KW-0285">Flavoprotein</keyword>
<keyword evidence="5" id="KW-0560">Oxidoreductase</keyword>
<evidence type="ECO:0000259" key="6">
    <source>
        <dbReference type="Pfam" id="PF07992"/>
    </source>
</evidence>
<dbReference type="PANTHER" id="PTHR42913">
    <property type="entry name" value="APOPTOSIS-INDUCING FACTOR 1"/>
    <property type="match status" value="1"/>
</dbReference>
<keyword evidence="8" id="KW-1185">Reference proteome</keyword>
<dbReference type="Pfam" id="PF07992">
    <property type="entry name" value="Pyr_redox_2"/>
    <property type="match status" value="1"/>
</dbReference>
<organism evidence="7 8">
    <name type="scientific">Planomonospora alba</name>
    <dbReference type="NCBI Taxonomy" id="161354"/>
    <lineage>
        <taxon>Bacteria</taxon>
        <taxon>Bacillati</taxon>
        <taxon>Actinomycetota</taxon>
        <taxon>Actinomycetes</taxon>
        <taxon>Streptosporangiales</taxon>
        <taxon>Streptosporangiaceae</taxon>
        <taxon>Planomonospora</taxon>
    </lineage>
</organism>
<evidence type="ECO:0000256" key="3">
    <source>
        <dbReference type="ARBA" id="ARBA00022630"/>
    </source>
</evidence>
<evidence type="ECO:0000256" key="2">
    <source>
        <dbReference type="ARBA" id="ARBA00005272"/>
    </source>
</evidence>
<dbReference type="SUPFAM" id="SSF51905">
    <property type="entry name" value="FAD/NAD(P)-binding domain"/>
    <property type="match status" value="1"/>
</dbReference>
<feature type="domain" description="FAD/NAD(P)-binding" evidence="6">
    <location>
        <begin position="4"/>
        <end position="279"/>
    </location>
</feature>
<protein>
    <submittedName>
        <fullName evidence="7">FAD-dependent oxidoreductase</fullName>
    </submittedName>
</protein>
<comment type="caution">
    <text evidence="7">The sequence shown here is derived from an EMBL/GenBank/DDBJ whole genome shotgun (WGS) entry which is preliminary data.</text>
</comment>
<evidence type="ECO:0000313" key="8">
    <source>
        <dbReference type="Proteomes" id="UP001500320"/>
    </source>
</evidence>
<evidence type="ECO:0000256" key="1">
    <source>
        <dbReference type="ARBA" id="ARBA00001974"/>
    </source>
</evidence>
<evidence type="ECO:0000256" key="5">
    <source>
        <dbReference type="ARBA" id="ARBA00023002"/>
    </source>
</evidence>
<dbReference type="EMBL" id="BAAAUT010000006">
    <property type="protein sequence ID" value="GAA3121715.1"/>
    <property type="molecule type" value="Genomic_DNA"/>
</dbReference>
<dbReference type="InterPro" id="IPR051169">
    <property type="entry name" value="NADH-Q_oxidoreductase"/>
</dbReference>
<dbReference type="Gene3D" id="3.50.50.100">
    <property type="match status" value="1"/>
</dbReference>
<proteinExistence type="inferred from homology"/>
<evidence type="ECO:0000313" key="7">
    <source>
        <dbReference type="EMBL" id="GAA3121715.1"/>
    </source>
</evidence>
<dbReference type="PANTHER" id="PTHR42913:SF3">
    <property type="entry name" value="64 KDA MITOCHONDRIAL NADH DEHYDROGENASE (EUROFUNG)"/>
    <property type="match status" value="1"/>
</dbReference>
<comment type="similarity">
    <text evidence="2">Belongs to the NADH dehydrogenase family.</text>
</comment>
<keyword evidence="4" id="KW-0274">FAD</keyword>
<comment type="cofactor">
    <cofactor evidence="1">
        <name>FAD</name>
        <dbReference type="ChEBI" id="CHEBI:57692"/>
    </cofactor>
</comment>
<accession>A0ABP6MRI6</accession>
<name>A0ABP6MRI6_9ACTN</name>
<reference evidence="8" key="1">
    <citation type="journal article" date="2019" name="Int. J. Syst. Evol. Microbiol.">
        <title>The Global Catalogue of Microorganisms (GCM) 10K type strain sequencing project: providing services to taxonomists for standard genome sequencing and annotation.</title>
        <authorList>
            <consortium name="The Broad Institute Genomics Platform"/>
            <consortium name="The Broad Institute Genome Sequencing Center for Infectious Disease"/>
            <person name="Wu L."/>
            <person name="Ma J."/>
        </authorList>
    </citation>
    <scope>NUCLEOTIDE SEQUENCE [LARGE SCALE GENOMIC DNA]</scope>
    <source>
        <strain evidence="8">JCM 9373</strain>
    </source>
</reference>
<dbReference type="InterPro" id="IPR036188">
    <property type="entry name" value="FAD/NAD-bd_sf"/>
</dbReference>
<dbReference type="PRINTS" id="PR00368">
    <property type="entry name" value="FADPNR"/>
</dbReference>
<gene>
    <name evidence="7" type="ORF">GCM10010466_10810</name>
</gene>
<dbReference type="RefSeq" id="WP_344856488.1">
    <property type="nucleotide sequence ID" value="NZ_BAAAUT010000006.1"/>
</dbReference>
<sequence>MTHHIVVIGAGYAGLTAANRLARRLSPGQAQVTLVNAAGTFLERVRLHQVAAGQAVPEPAVTDLARGARFVRGRVESITADRRELRLGSTTMRYDTLVYAAGSVADLEGAPGVAEHALTVSGTGDTTRLRDRVARIPAGGVLTVVGAGPTGIEVAAELAESHRRLRVRLLAAEDPGGRWSPAARAHLRRAFDRLGVEVMTGAKVVRVDASGARLADGRSVGSDAVVWAAGFRAPALAREAGLAVDGHDRVLVDRTARSISHPDVYAVGDAAAVRASSGQELRMACATALPAGRQAADAIADRINGREPGPLRFRYVVQCVSLGRRDGLIQFVHADDRPRAMTLTGRSAALVKELVVRNALRSAQRGGG</sequence>
<evidence type="ECO:0000256" key="4">
    <source>
        <dbReference type="ARBA" id="ARBA00022827"/>
    </source>
</evidence>
<dbReference type="InterPro" id="IPR023753">
    <property type="entry name" value="FAD/NAD-binding_dom"/>
</dbReference>
<dbReference type="Proteomes" id="UP001500320">
    <property type="component" value="Unassembled WGS sequence"/>
</dbReference>
<dbReference type="PRINTS" id="PR00469">
    <property type="entry name" value="PNDRDTASEII"/>
</dbReference>